<feature type="region of interest" description="Disordered" evidence="2">
    <location>
        <begin position="185"/>
        <end position="252"/>
    </location>
</feature>
<dbReference type="Gene3D" id="2.40.50.140">
    <property type="entry name" value="Nucleic acid-binding proteins"/>
    <property type="match status" value="1"/>
</dbReference>
<protein>
    <recommendedName>
        <fullName evidence="7">Nucleolar protein of 40 kDa</fullName>
    </recommendedName>
</protein>
<proteinExistence type="predicted"/>
<dbReference type="SUPFAM" id="SSF50249">
    <property type="entry name" value="Nucleic acid-binding proteins"/>
    <property type="match status" value="1"/>
</dbReference>
<dbReference type="PROSITE" id="PS50158">
    <property type="entry name" value="ZF_CCHC"/>
    <property type="match status" value="1"/>
</dbReference>
<dbReference type="InterPro" id="IPR012340">
    <property type="entry name" value="NA-bd_OB-fold"/>
</dbReference>
<evidence type="ECO:0000259" key="3">
    <source>
        <dbReference type="PROSITE" id="PS50126"/>
    </source>
</evidence>
<dbReference type="Pfam" id="PF00098">
    <property type="entry name" value="zf-CCHC"/>
    <property type="match status" value="1"/>
</dbReference>
<feature type="domain" description="S1 motif" evidence="3">
    <location>
        <begin position="30"/>
        <end position="100"/>
    </location>
</feature>
<dbReference type="GO" id="GO:0003723">
    <property type="term" value="F:RNA binding"/>
    <property type="evidence" value="ECO:0007669"/>
    <property type="project" value="TreeGrafter"/>
</dbReference>
<feature type="compositionally biased region" description="Basic residues" evidence="2">
    <location>
        <begin position="189"/>
        <end position="217"/>
    </location>
</feature>
<dbReference type="GO" id="GO:0008270">
    <property type="term" value="F:zinc ion binding"/>
    <property type="evidence" value="ECO:0007669"/>
    <property type="project" value="UniProtKB-KW"/>
</dbReference>
<dbReference type="GO" id="GO:0043489">
    <property type="term" value="P:RNA stabilization"/>
    <property type="evidence" value="ECO:0007669"/>
    <property type="project" value="TreeGrafter"/>
</dbReference>
<dbReference type="FunFam" id="2.40.50.140:FF:000103">
    <property type="entry name" value="protein RRP5 homolog"/>
    <property type="match status" value="1"/>
</dbReference>
<keyword evidence="1" id="KW-0863">Zinc-finger</keyword>
<dbReference type="PANTHER" id="PTHR15838:SF1">
    <property type="entry name" value="ZINC FINGER CCHC DOMAIN-CONTAINING PROTEIN 17"/>
    <property type="match status" value="1"/>
</dbReference>
<dbReference type="OrthoDB" id="1918363at2759"/>
<evidence type="ECO:0008006" key="7">
    <source>
        <dbReference type="Google" id="ProtNLM"/>
    </source>
</evidence>
<reference evidence="5" key="1">
    <citation type="journal article" date="2019" name="bioRxiv">
        <title>The Genome of the Zebra Mussel, Dreissena polymorpha: A Resource for Invasive Species Research.</title>
        <authorList>
            <person name="McCartney M.A."/>
            <person name="Auch B."/>
            <person name="Kono T."/>
            <person name="Mallez S."/>
            <person name="Zhang Y."/>
            <person name="Obille A."/>
            <person name="Becker A."/>
            <person name="Abrahante J.E."/>
            <person name="Garbe J."/>
            <person name="Badalamenti J.P."/>
            <person name="Herman A."/>
            <person name="Mangelson H."/>
            <person name="Liachko I."/>
            <person name="Sullivan S."/>
            <person name="Sone E.D."/>
            <person name="Koren S."/>
            <person name="Silverstein K.A.T."/>
            <person name="Beckman K.B."/>
            <person name="Gohl D.M."/>
        </authorList>
    </citation>
    <scope>NUCLEOTIDE SEQUENCE</scope>
    <source>
        <strain evidence="5">Duluth1</strain>
        <tissue evidence="5">Whole animal</tissue>
    </source>
</reference>
<feature type="region of interest" description="Disordered" evidence="2">
    <location>
        <begin position="1"/>
        <end position="25"/>
    </location>
</feature>
<evidence type="ECO:0000256" key="1">
    <source>
        <dbReference type="PROSITE-ProRule" id="PRU00047"/>
    </source>
</evidence>
<dbReference type="EMBL" id="JAIWYP010000001">
    <property type="protein sequence ID" value="KAH3886505.1"/>
    <property type="molecule type" value="Genomic_DNA"/>
</dbReference>
<dbReference type="AlphaFoldDB" id="A0A9D4N021"/>
<dbReference type="InterPro" id="IPR003029">
    <property type="entry name" value="S1_domain"/>
</dbReference>
<dbReference type="Pfam" id="PF00575">
    <property type="entry name" value="S1"/>
    <property type="match status" value="1"/>
</dbReference>
<dbReference type="PROSITE" id="PS50126">
    <property type="entry name" value="S1"/>
    <property type="match status" value="1"/>
</dbReference>
<evidence type="ECO:0000313" key="6">
    <source>
        <dbReference type="Proteomes" id="UP000828390"/>
    </source>
</evidence>
<evidence type="ECO:0000256" key="2">
    <source>
        <dbReference type="SAM" id="MobiDB-lite"/>
    </source>
</evidence>
<gene>
    <name evidence="5" type="ORF">DPMN_010515</name>
</gene>
<feature type="compositionally biased region" description="Basic and acidic residues" evidence="2">
    <location>
        <begin position="1"/>
        <end position="12"/>
    </location>
</feature>
<accession>A0A9D4N021</accession>
<dbReference type="Proteomes" id="UP000828390">
    <property type="component" value="Unassembled WGS sequence"/>
</dbReference>
<reference evidence="5" key="2">
    <citation type="submission" date="2020-11" db="EMBL/GenBank/DDBJ databases">
        <authorList>
            <person name="McCartney M.A."/>
            <person name="Auch B."/>
            <person name="Kono T."/>
            <person name="Mallez S."/>
            <person name="Becker A."/>
            <person name="Gohl D.M."/>
            <person name="Silverstein K.A.T."/>
            <person name="Koren S."/>
            <person name="Bechman K.B."/>
            <person name="Herman A."/>
            <person name="Abrahante J.E."/>
            <person name="Garbe J."/>
        </authorList>
    </citation>
    <scope>NUCLEOTIDE SEQUENCE</scope>
    <source>
        <strain evidence="5">Duluth1</strain>
        <tissue evidence="5">Whole animal</tissue>
    </source>
</reference>
<evidence type="ECO:0000313" key="5">
    <source>
        <dbReference type="EMBL" id="KAH3886505.1"/>
    </source>
</evidence>
<feature type="domain" description="CCHC-type" evidence="4">
    <location>
        <begin position="146"/>
        <end position="159"/>
    </location>
</feature>
<sequence length="252" mass="28459">MAHTTSREDRSGTDGPLKRRKSEGPIPQLYKIFHGEVASVKEYGLFVKIPGTTRQGLVHKSQISHSKVDDPSEMFSRGEYVYCKVISLDEDGEKIGLAMKMVNQTTGIDQDPNNVELSLDEKKRRQFGNRPERQKIVLEAVLDTTCKKCGGKGHLAQDCFKTGETSYELIPDLDDYMKTVVTEEGTVSHAKKNKKSSKKSKKEKREKKEKKRKRQHSRSGSSSDSEDSDSHKKSKKKTKKQKKRYSSSSDSG</sequence>
<keyword evidence="1" id="KW-0479">Metal-binding</keyword>
<dbReference type="InterPro" id="IPR001878">
    <property type="entry name" value="Znf_CCHC"/>
</dbReference>
<comment type="caution">
    <text evidence="5">The sequence shown here is derived from an EMBL/GenBank/DDBJ whole genome shotgun (WGS) entry which is preliminary data.</text>
</comment>
<name>A0A9D4N021_DREPO</name>
<keyword evidence="6" id="KW-1185">Reference proteome</keyword>
<feature type="compositionally biased region" description="Basic residues" evidence="2">
    <location>
        <begin position="232"/>
        <end position="245"/>
    </location>
</feature>
<evidence type="ECO:0000259" key="4">
    <source>
        <dbReference type="PROSITE" id="PS50158"/>
    </source>
</evidence>
<keyword evidence="1" id="KW-0862">Zinc</keyword>
<organism evidence="5 6">
    <name type="scientific">Dreissena polymorpha</name>
    <name type="common">Zebra mussel</name>
    <name type="synonym">Mytilus polymorpha</name>
    <dbReference type="NCBI Taxonomy" id="45954"/>
    <lineage>
        <taxon>Eukaryota</taxon>
        <taxon>Metazoa</taxon>
        <taxon>Spiralia</taxon>
        <taxon>Lophotrochozoa</taxon>
        <taxon>Mollusca</taxon>
        <taxon>Bivalvia</taxon>
        <taxon>Autobranchia</taxon>
        <taxon>Heteroconchia</taxon>
        <taxon>Euheterodonta</taxon>
        <taxon>Imparidentia</taxon>
        <taxon>Neoheterodontei</taxon>
        <taxon>Myida</taxon>
        <taxon>Dreissenoidea</taxon>
        <taxon>Dreissenidae</taxon>
        <taxon>Dreissena</taxon>
    </lineage>
</organism>
<dbReference type="PANTHER" id="PTHR15838">
    <property type="entry name" value="NUCLEOLAR PROTEIN OF 40 KDA"/>
    <property type="match status" value="1"/>
</dbReference>
<dbReference type="SMART" id="SM00316">
    <property type="entry name" value="S1"/>
    <property type="match status" value="1"/>
</dbReference>